<dbReference type="SMART" id="SM00903">
    <property type="entry name" value="Flavin_Reduct"/>
    <property type="match status" value="1"/>
</dbReference>
<reference evidence="4 5" key="1">
    <citation type="submission" date="2016-10" db="EMBL/GenBank/DDBJ databases">
        <authorList>
            <person name="Varghese N."/>
            <person name="Submissions S."/>
        </authorList>
    </citation>
    <scope>NUCLEOTIDE SEQUENCE [LARGE SCALE GENOMIC DNA]</scope>
    <source>
        <strain evidence="4 5">LMG 18378</strain>
    </source>
</reference>
<name>A0AAQ1KF35_9PSED</name>
<accession>A0AAQ1KF35</accession>
<dbReference type="InterPro" id="IPR012349">
    <property type="entry name" value="Split_barrel_FMN-bd"/>
</dbReference>
<dbReference type="PANTHER" id="PTHR30466:SF11">
    <property type="entry name" value="FLAVIN-DEPENDENT MONOOXYGENASE, REDUCTASE SUBUNIT HSAB"/>
    <property type="match status" value="1"/>
</dbReference>
<protein>
    <submittedName>
        <fullName evidence="4">NADH-FMN oxidoreductase RutF, flavin reductase (DIM6/NTAB) family</fullName>
    </submittedName>
</protein>
<dbReference type="SUPFAM" id="SSF50475">
    <property type="entry name" value="FMN-binding split barrel"/>
    <property type="match status" value="1"/>
</dbReference>
<dbReference type="AlphaFoldDB" id="A0AAQ1KF35"/>
<sequence>MIERAQLRQALGQFATGVTIVTTLDGESWPIGVTANSFNAVSLEPPLVLWSIGKSAYSYPAFAGSEHFAVHVLGEGQRALSDRFAQASTDKFAGLEVGAGVGGVPLLPGCLTVFECSTEHRYDGGDHLILVGRVLRMAAPEPDMRPLLFHRGRYQDLARAQSA</sequence>
<dbReference type="InterPro" id="IPR002563">
    <property type="entry name" value="Flavin_Rdtase-like_dom"/>
</dbReference>
<dbReference type="Proteomes" id="UP000183385">
    <property type="component" value="Unassembled WGS sequence"/>
</dbReference>
<dbReference type="GO" id="GO:0010181">
    <property type="term" value="F:FMN binding"/>
    <property type="evidence" value="ECO:0007669"/>
    <property type="project" value="InterPro"/>
</dbReference>
<proteinExistence type="inferred from homology"/>
<keyword evidence="5" id="KW-1185">Reference proteome</keyword>
<dbReference type="GO" id="GO:0042602">
    <property type="term" value="F:riboflavin reductase (NADPH) activity"/>
    <property type="evidence" value="ECO:0007669"/>
    <property type="project" value="TreeGrafter"/>
</dbReference>
<evidence type="ECO:0000313" key="5">
    <source>
        <dbReference type="Proteomes" id="UP000183385"/>
    </source>
</evidence>
<comment type="caution">
    <text evidence="4">The sequence shown here is derived from an EMBL/GenBank/DDBJ whole genome shotgun (WGS) entry which is preliminary data.</text>
</comment>
<feature type="domain" description="Flavin reductase like" evidence="3">
    <location>
        <begin position="11"/>
        <end position="156"/>
    </location>
</feature>
<evidence type="ECO:0000313" key="4">
    <source>
        <dbReference type="EMBL" id="SFC64299.1"/>
    </source>
</evidence>
<dbReference type="RefSeq" id="WP_074979621.1">
    <property type="nucleotide sequence ID" value="NZ_FOLS01000008.1"/>
</dbReference>
<comment type="similarity">
    <text evidence="1">Belongs to the non-flavoprotein flavin reductase family.</text>
</comment>
<evidence type="ECO:0000256" key="2">
    <source>
        <dbReference type="ARBA" id="ARBA00023002"/>
    </source>
</evidence>
<dbReference type="EMBL" id="FOLS01000008">
    <property type="protein sequence ID" value="SFC64299.1"/>
    <property type="molecule type" value="Genomic_DNA"/>
</dbReference>
<keyword evidence="2" id="KW-0560">Oxidoreductase</keyword>
<dbReference type="InterPro" id="IPR050268">
    <property type="entry name" value="NADH-dep_flavin_reductase"/>
</dbReference>
<evidence type="ECO:0000256" key="1">
    <source>
        <dbReference type="ARBA" id="ARBA00008898"/>
    </source>
</evidence>
<organism evidence="4 5">
    <name type="scientific">Pseudomonas citronellolis</name>
    <dbReference type="NCBI Taxonomy" id="53408"/>
    <lineage>
        <taxon>Bacteria</taxon>
        <taxon>Pseudomonadati</taxon>
        <taxon>Pseudomonadota</taxon>
        <taxon>Gammaproteobacteria</taxon>
        <taxon>Pseudomonadales</taxon>
        <taxon>Pseudomonadaceae</taxon>
        <taxon>Pseudomonas</taxon>
    </lineage>
</organism>
<dbReference type="Gene3D" id="2.30.110.10">
    <property type="entry name" value="Electron Transport, Fmn-binding Protein, Chain A"/>
    <property type="match status" value="1"/>
</dbReference>
<dbReference type="PANTHER" id="PTHR30466">
    <property type="entry name" value="FLAVIN REDUCTASE"/>
    <property type="match status" value="1"/>
</dbReference>
<dbReference type="Pfam" id="PF01613">
    <property type="entry name" value="Flavin_Reduct"/>
    <property type="match status" value="1"/>
</dbReference>
<evidence type="ECO:0000259" key="3">
    <source>
        <dbReference type="SMART" id="SM00903"/>
    </source>
</evidence>
<gene>
    <name evidence="4" type="ORF">SAMN05216577_108127</name>
</gene>